<dbReference type="SUPFAM" id="SSF52540">
    <property type="entry name" value="P-loop containing nucleoside triphosphate hydrolases"/>
    <property type="match status" value="1"/>
</dbReference>
<accession>I7KGN3</accession>
<dbReference type="eggNOG" id="COG1672">
    <property type="taxonomic scope" value="Bacteria"/>
</dbReference>
<evidence type="ECO:0000259" key="1">
    <source>
        <dbReference type="Pfam" id="PF13401"/>
    </source>
</evidence>
<dbReference type="Proteomes" id="UP000009320">
    <property type="component" value="Unassembled WGS sequence"/>
</dbReference>
<reference evidence="2 3" key="1">
    <citation type="submission" date="2012-06" db="EMBL/GenBank/DDBJ databases">
        <title>Draft Genome Sequence of Lactobacillus hominis Strain CRBIP 24.179T, isolated from human intestine.</title>
        <authorList>
            <person name="Cousin S."/>
            <person name="Ma L."/>
            <person name="Bizet C."/>
            <person name="Loux V."/>
            <person name="Bouchier C."/>
            <person name="Clermont D."/>
            <person name="Creno S."/>
        </authorList>
    </citation>
    <scope>NUCLEOTIDE SEQUENCE [LARGE SCALE GENOMIC DNA]</scope>
    <source>
        <strain evidence="3">CRBIP 24.179T</strain>
    </source>
</reference>
<dbReference type="GO" id="GO:0016887">
    <property type="term" value="F:ATP hydrolysis activity"/>
    <property type="evidence" value="ECO:0007669"/>
    <property type="project" value="InterPro"/>
</dbReference>
<gene>
    <name evidence="2" type="ORF">BN55_07415</name>
</gene>
<dbReference type="EMBL" id="CAKE01000002">
    <property type="protein sequence ID" value="CCI81380.1"/>
    <property type="molecule type" value="Genomic_DNA"/>
</dbReference>
<dbReference type="RefSeq" id="WP_008470108.1">
    <property type="nucleotide sequence ID" value="NZ_AYZP01000012.1"/>
</dbReference>
<dbReference type="STRING" id="1423758.FC41_GL000554"/>
<dbReference type="InterPro" id="IPR027417">
    <property type="entry name" value="P-loop_NTPase"/>
</dbReference>
<name>I7KGN3_9LACO</name>
<proteinExistence type="predicted"/>
<evidence type="ECO:0000313" key="3">
    <source>
        <dbReference type="Proteomes" id="UP000009320"/>
    </source>
</evidence>
<protein>
    <recommendedName>
        <fullName evidence="1">ORC1/DEAH AAA+ ATPase domain-containing protein</fullName>
    </recommendedName>
</protein>
<dbReference type="AlphaFoldDB" id="I7KGN3"/>
<dbReference type="OrthoDB" id="1550566at2"/>
<organism evidence="2 3">
    <name type="scientific">Lactobacillus hominis DSM 23910 = CRBIP 24.179</name>
    <dbReference type="NCBI Taxonomy" id="1423758"/>
    <lineage>
        <taxon>Bacteria</taxon>
        <taxon>Bacillati</taxon>
        <taxon>Bacillota</taxon>
        <taxon>Bacilli</taxon>
        <taxon>Lactobacillales</taxon>
        <taxon>Lactobacillaceae</taxon>
        <taxon>Lactobacillus</taxon>
    </lineage>
</organism>
<dbReference type="Pfam" id="PF13401">
    <property type="entry name" value="AAA_22"/>
    <property type="match status" value="1"/>
</dbReference>
<evidence type="ECO:0000313" key="2">
    <source>
        <dbReference type="EMBL" id="CCI81380.1"/>
    </source>
</evidence>
<feature type="domain" description="ORC1/DEAH AAA+ ATPase" evidence="1">
    <location>
        <begin position="37"/>
        <end position="147"/>
    </location>
</feature>
<dbReference type="Gene3D" id="3.40.50.300">
    <property type="entry name" value="P-loop containing nucleotide triphosphate hydrolases"/>
    <property type="match status" value="1"/>
</dbReference>
<sequence length="356" mass="40428">MNNPFNPTFGDVPQIFLDTDSRINDLIKTIKNSSFARSFFITGVRGSGKTVFLNAVGQTLDKDKSCIRINLLNNDNLVESFTKKLLHATTSNLKKVVKSVSSISVKGLNIDLSSDSLEYDEALKEMLIHLKKQNKYVVVTIDEISNSEAVRKFAQVSNELKGEKLPLFVLMTGLPDLVLNLQTEKNLTFLLRSEKIHTLPLKPADVIASYQKIFKCSLELANKMAQMVGGYAYGFQLLGFLLFNEVNGKVPTFADLENITLQYKLQLFDNAYQKIFDDLSENDRKYLLFVKDGGKLEEIVQKWGKSRVYVAQYRRRAIERDLVKPVGHGIVNFTLPYFADYLNQVQDPNSVYYLGY</sequence>
<keyword evidence="3" id="KW-1185">Reference proteome</keyword>
<comment type="caution">
    <text evidence="2">The sequence shown here is derived from an EMBL/GenBank/DDBJ whole genome shotgun (WGS) entry which is preliminary data.</text>
</comment>
<dbReference type="InterPro" id="IPR049945">
    <property type="entry name" value="AAA_22"/>
</dbReference>
<dbReference type="GeneID" id="82846655"/>
<dbReference type="PATRIC" id="fig|1423758.3.peg.560"/>